<keyword evidence="1" id="KW-1133">Transmembrane helix</keyword>
<dbReference type="eggNOG" id="ENOG5031DEA">
    <property type="taxonomic scope" value="Bacteria"/>
</dbReference>
<evidence type="ECO:0000313" key="2">
    <source>
        <dbReference type="EMBL" id="AFT88885.1"/>
    </source>
</evidence>
<dbReference type="Proteomes" id="UP000010105">
    <property type="component" value="Chromosome 2"/>
</dbReference>
<protein>
    <submittedName>
        <fullName evidence="2">Uncharacterized protein</fullName>
    </submittedName>
</protein>
<feature type="transmembrane region" description="Helical" evidence="1">
    <location>
        <begin position="25"/>
        <end position="45"/>
    </location>
</feature>
<organism evidence="2 3">
    <name type="scientific">Paraburkholderia phenoliruptrix BR3459a</name>
    <dbReference type="NCBI Taxonomy" id="1229205"/>
    <lineage>
        <taxon>Bacteria</taxon>
        <taxon>Pseudomonadati</taxon>
        <taxon>Pseudomonadota</taxon>
        <taxon>Betaproteobacteria</taxon>
        <taxon>Burkholderiales</taxon>
        <taxon>Burkholderiaceae</taxon>
        <taxon>Paraburkholderia</taxon>
    </lineage>
</organism>
<proteinExistence type="predicted"/>
<dbReference type="STRING" id="1229205.BUPH_01437"/>
<evidence type="ECO:0000256" key="1">
    <source>
        <dbReference type="SAM" id="Phobius"/>
    </source>
</evidence>
<gene>
    <name evidence="2" type="ORF">BUPH_01437</name>
</gene>
<sequence>MQPGIVEMHQRFDFRASLGRQRGQAYAEYLVVTAALTGILLMATGDTASPFAALVAAFKSFFSAYSFILSLP</sequence>
<keyword evidence="1" id="KW-0812">Transmembrane</keyword>
<name>K0DVE9_9BURK</name>
<dbReference type="PATRIC" id="fig|1229205.11.peg.5413"/>
<reference evidence="2 3" key="1">
    <citation type="journal article" date="2012" name="J. Bacteriol.">
        <title>Complete Genome Sequence of Burkholderia phenoliruptrix BR3459a (CLA1), a Heat-Tolerant, Nitrogen-Fixing Symbiont of Mimosa flocculosa.</title>
        <authorList>
            <person name="de Oliveira Cunha C."/>
            <person name="Goda Zuleta L.F."/>
            <person name="Paula de Almeida L.G."/>
            <person name="Prioli Ciapina L."/>
            <person name="Lustrino Borges W."/>
            <person name="Pitard R.M."/>
            <person name="Baldani J.I."/>
            <person name="Straliotto R."/>
            <person name="de Faria S.M."/>
            <person name="Hungria M."/>
            <person name="Sousa Cavada B."/>
            <person name="Mercante F.M."/>
            <person name="Ribeiro de Vasconcelos A.T."/>
        </authorList>
    </citation>
    <scope>NUCLEOTIDE SEQUENCE [LARGE SCALE GENOMIC DNA]</scope>
    <source>
        <strain evidence="2 3">BR3459a</strain>
    </source>
</reference>
<dbReference type="EMBL" id="CP003864">
    <property type="protein sequence ID" value="AFT88885.1"/>
    <property type="molecule type" value="Genomic_DNA"/>
</dbReference>
<dbReference type="HOGENOM" id="CLU_204603_0_0_4"/>
<dbReference type="AlphaFoldDB" id="K0DVE9"/>
<feature type="transmembrane region" description="Helical" evidence="1">
    <location>
        <begin position="51"/>
        <end position="71"/>
    </location>
</feature>
<keyword evidence="1" id="KW-0472">Membrane</keyword>
<evidence type="ECO:0000313" key="3">
    <source>
        <dbReference type="Proteomes" id="UP000010105"/>
    </source>
</evidence>
<accession>K0DVE9</accession>
<dbReference type="KEGG" id="bpx:BUPH_01437"/>